<evidence type="ECO:0000313" key="2">
    <source>
        <dbReference type="EMBL" id="KAK2553847.1"/>
    </source>
</evidence>
<keyword evidence="3" id="KW-1185">Reference proteome</keyword>
<dbReference type="GO" id="GO:0005929">
    <property type="term" value="C:cilium"/>
    <property type="evidence" value="ECO:0007669"/>
    <property type="project" value="TreeGrafter"/>
</dbReference>
<proteinExistence type="predicted"/>
<dbReference type="AlphaFoldDB" id="A0AAD9UXZ1"/>
<accession>A0AAD9UXZ1</accession>
<dbReference type="PANTHER" id="PTHR21567">
    <property type="entry name" value="CLASP"/>
    <property type="match status" value="1"/>
</dbReference>
<organism evidence="2 3">
    <name type="scientific">Acropora cervicornis</name>
    <name type="common">Staghorn coral</name>
    <dbReference type="NCBI Taxonomy" id="6130"/>
    <lineage>
        <taxon>Eukaryota</taxon>
        <taxon>Metazoa</taxon>
        <taxon>Cnidaria</taxon>
        <taxon>Anthozoa</taxon>
        <taxon>Hexacorallia</taxon>
        <taxon>Scleractinia</taxon>
        <taxon>Astrocoeniina</taxon>
        <taxon>Acroporidae</taxon>
        <taxon>Acropora</taxon>
    </lineage>
</organism>
<feature type="domain" description="TOG" evidence="1">
    <location>
        <begin position="22"/>
        <end position="251"/>
    </location>
</feature>
<evidence type="ECO:0000313" key="3">
    <source>
        <dbReference type="Proteomes" id="UP001249851"/>
    </source>
</evidence>
<dbReference type="PANTHER" id="PTHR21567:SF87">
    <property type="entry name" value="CRESCERIN-LIKE PROTEIN CHE-12"/>
    <property type="match status" value="1"/>
</dbReference>
<dbReference type="Proteomes" id="UP001249851">
    <property type="component" value="Unassembled WGS sequence"/>
</dbReference>
<dbReference type="SMART" id="SM01349">
    <property type="entry name" value="TOG"/>
    <property type="match status" value="1"/>
</dbReference>
<dbReference type="GO" id="GO:0005881">
    <property type="term" value="C:cytoplasmic microtubule"/>
    <property type="evidence" value="ECO:0007669"/>
    <property type="project" value="TreeGrafter"/>
</dbReference>
<sequence length="251" mass="27605">MWYVLFSSRESSRSGKPVARTDGLKGEEIIPNLVNSLQANNWKERQEAVDQFVGLMQLNPDGLGPKFTKVFDAFVPRLQDSNSKVNLSALQCLPKILPHIANQPGSLIPPLLTAVTSNLASKNTSIFSAAMVDLDELIKNIDNSLLVQPFCTTAQYGSSRIKPIMVDKIADMVPVLYNRKPQSISRHVLPLLWNLLSSSSNGSAATNNSVIRTSVSQLTTVLHSIMGRALREQASNQSPKIQEKLHEFIGL</sequence>
<protein>
    <submittedName>
        <fullName evidence="2">TOG array regulator of axonemal microtubules protein 1</fullName>
    </submittedName>
</protein>
<gene>
    <name evidence="2" type="ORF">P5673_024837</name>
</gene>
<dbReference type="Gene3D" id="1.25.10.10">
    <property type="entry name" value="Leucine-rich Repeat Variant"/>
    <property type="match status" value="1"/>
</dbReference>
<dbReference type="GO" id="GO:0000226">
    <property type="term" value="P:microtubule cytoskeleton organization"/>
    <property type="evidence" value="ECO:0007669"/>
    <property type="project" value="TreeGrafter"/>
</dbReference>
<dbReference type="EMBL" id="JARQWQ010000074">
    <property type="protein sequence ID" value="KAK2553847.1"/>
    <property type="molecule type" value="Genomic_DNA"/>
</dbReference>
<reference evidence="2" key="1">
    <citation type="journal article" date="2023" name="G3 (Bethesda)">
        <title>Whole genome assembly and annotation of the endangered Caribbean coral Acropora cervicornis.</title>
        <authorList>
            <person name="Selwyn J.D."/>
            <person name="Vollmer S.V."/>
        </authorList>
    </citation>
    <scope>NUCLEOTIDE SEQUENCE</scope>
    <source>
        <strain evidence="2">K2</strain>
    </source>
</reference>
<dbReference type="InterPro" id="IPR011989">
    <property type="entry name" value="ARM-like"/>
</dbReference>
<dbReference type="SUPFAM" id="SSF48371">
    <property type="entry name" value="ARM repeat"/>
    <property type="match status" value="1"/>
</dbReference>
<comment type="caution">
    <text evidence="2">The sequence shown here is derived from an EMBL/GenBank/DDBJ whole genome shotgun (WGS) entry which is preliminary data.</text>
</comment>
<name>A0AAD9UXZ1_ACRCE</name>
<evidence type="ECO:0000259" key="1">
    <source>
        <dbReference type="SMART" id="SM01349"/>
    </source>
</evidence>
<dbReference type="InterPro" id="IPR016024">
    <property type="entry name" value="ARM-type_fold"/>
</dbReference>
<reference evidence="2" key="2">
    <citation type="journal article" date="2023" name="Science">
        <title>Genomic signatures of disease resistance in endangered staghorn corals.</title>
        <authorList>
            <person name="Vollmer S.V."/>
            <person name="Selwyn J.D."/>
            <person name="Despard B.A."/>
            <person name="Roesel C.L."/>
        </authorList>
    </citation>
    <scope>NUCLEOTIDE SEQUENCE</scope>
    <source>
        <strain evidence="2">K2</strain>
    </source>
</reference>
<dbReference type="GO" id="GO:0008017">
    <property type="term" value="F:microtubule binding"/>
    <property type="evidence" value="ECO:0007669"/>
    <property type="project" value="TreeGrafter"/>
</dbReference>
<dbReference type="InterPro" id="IPR034085">
    <property type="entry name" value="TOG"/>
</dbReference>